<evidence type="ECO:0000313" key="2">
    <source>
        <dbReference type="Proteomes" id="UP001280121"/>
    </source>
</evidence>
<accession>A0AAD9XFB6</accession>
<gene>
    <name evidence="1" type="ORF">Ddye_004694</name>
</gene>
<comment type="caution">
    <text evidence="1">The sequence shown here is derived from an EMBL/GenBank/DDBJ whole genome shotgun (WGS) entry which is preliminary data.</text>
</comment>
<dbReference type="Proteomes" id="UP001280121">
    <property type="component" value="Unassembled WGS sequence"/>
</dbReference>
<keyword evidence="2" id="KW-1185">Reference proteome</keyword>
<name>A0AAD9XFB6_9ROSI</name>
<dbReference type="AlphaFoldDB" id="A0AAD9XFB6"/>
<reference evidence="1" key="1">
    <citation type="journal article" date="2023" name="Plant J.">
        <title>Genome sequences and population genomics provide insights into the demographic history, inbreeding, and mutation load of two 'living fossil' tree species of Dipteronia.</title>
        <authorList>
            <person name="Feng Y."/>
            <person name="Comes H.P."/>
            <person name="Chen J."/>
            <person name="Zhu S."/>
            <person name="Lu R."/>
            <person name="Zhang X."/>
            <person name="Li P."/>
            <person name="Qiu J."/>
            <person name="Olsen K.M."/>
            <person name="Qiu Y."/>
        </authorList>
    </citation>
    <scope>NUCLEOTIDE SEQUENCE</scope>
    <source>
        <strain evidence="1">KIB01</strain>
    </source>
</reference>
<organism evidence="1 2">
    <name type="scientific">Dipteronia dyeriana</name>
    <dbReference type="NCBI Taxonomy" id="168575"/>
    <lineage>
        <taxon>Eukaryota</taxon>
        <taxon>Viridiplantae</taxon>
        <taxon>Streptophyta</taxon>
        <taxon>Embryophyta</taxon>
        <taxon>Tracheophyta</taxon>
        <taxon>Spermatophyta</taxon>
        <taxon>Magnoliopsida</taxon>
        <taxon>eudicotyledons</taxon>
        <taxon>Gunneridae</taxon>
        <taxon>Pentapetalae</taxon>
        <taxon>rosids</taxon>
        <taxon>malvids</taxon>
        <taxon>Sapindales</taxon>
        <taxon>Sapindaceae</taxon>
        <taxon>Hippocastanoideae</taxon>
        <taxon>Acereae</taxon>
        <taxon>Dipteronia</taxon>
    </lineage>
</organism>
<protein>
    <submittedName>
        <fullName evidence="1">Uncharacterized protein</fullName>
    </submittedName>
</protein>
<proteinExistence type="predicted"/>
<sequence length="97" mass="11792">MTNRLKEMLKTPKEEWYKGKLFHCDHFDAIRVIDDSVNQVRVEISVEDLRRFMVSCFWHFMTMHRRMKFSDGVIHRLLLREVHHTGLSDEMHFMLGN</sequence>
<dbReference type="EMBL" id="JANJYI010000002">
    <property type="protein sequence ID" value="KAK2658161.1"/>
    <property type="molecule type" value="Genomic_DNA"/>
</dbReference>
<evidence type="ECO:0000313" key="1">
    <source>
        <dbReference type="EMBL" id="KAK2658161.1"/>
    </source>
</evidence>